<evidence type="ECO:0000313" key="2">
    <source>
        <dbReference type="Proteomes" id="UP000037035"/>
    </source>
</evidence>
<dbReference type="EMBL" id="LAVV01012327">
    <property type="protein sequence ID" value="KNZ46788.1"/>
    <property type="molecule type" value="Genomic_DNA"/>
</dbReference>
<organism evidence="1 2">
    <name type="scientific">Puccinia sorghi</name>
    <dbReference type="NCBI Taxonomy" id="27349"/>
    <lineage>
        <taxon>Eukaryota</taxon>
        <taxon>Fungi</taxon>
        <taxon>Dikarya</taxon>
        <taxon>Basidiomycota</taxon>
        <taxon>Pucciniomycotina</taxon>
        <taxon>Pucciniomycetes</taxon>
        <taxon>Pucciniales</taxon>
        <taxon>Pucciniaceae</taxon>
        <taxon>Puccinia</taxon>
    </lineage>
</organism>
<reference evidence="1 2" key="1">
    <citation type="submission" date="2015-08" db="EMBL/GenBank/DDBJ databases">
        <title>Next Generation Sequencing and Analysis of the Genome of Puccinia sorghi L Schw, the Causal Agent of Maize Common Rust.</title>
        <authorList>
            <person name="Rochi L."/>
            <person name="Burguener G."/>
            <person name="Darino M."/>
            <person name="Turjanski A."/>
            <person name="Kreff E."/>
            <person name="Dieguez M.J."/>
            <person name="Sacco F."/>
        </authorList>
    </citation>
    <scope>NUCLEOTIDE SEQUENCE [LARGE SCALE GENOMIC DNA]</scope>
    <source>
        <strain evidence="1 2">RO10H11247</strain>
    </source>
</reference>
<dbReference type="AlphaFoldDB" id="A0A0L6UE14"/>
<accession>A0A0L6UE14</accession>
<comment type="caution">
    <text evidence="1">The sequence shown here is derived from an EMBL/GenBank/DDBJ whole genome shotgun (WGS) entry which is preliminary data.</text>
</comment>
<gene>
    <name evidence="1" type="ORF">VP01_694g3</name>
</gene>
<protein>
    <submittedName>
        <fullName evidence="1">Uncharacterized protein</fullName>
    </submittedName>
</protein>
<sequence>MSVSRFKPSCEEGCPEGEVTQPERAVLTRGDTLPGATHTHKYIFLESITSTTYSRLRFGCTLATRRTTYQILQVLKWRLTDRESTVGSIQKFPCRYPFTLIDGTFFYTCTQAYRVYIYDMTVPPVTSSKISQDTLSHSGARRNLYQSGGIRDTSIHNSS</sequence>
<keyword evidence="2" id="KW-1185">Reference proteome</keyword>
<dbReference type="STRING" id="27349.A0A0L6UE14"/>
<evidence type="ECO:0000313" key="1">
    <source>
        <dbReference type="EMBL" id="KNZ46788.1"/>
    </source>
</evidence>
<dbReference type="VEuPathDB" id="FungiDB:VP01_694g3"/>
<proteinExistence type="predicted"/>
<dbReference type="Proteomes" id="UP000037035">
    <property type="component" value="Unassembled WGS sequence"/>
</dbReference>
<name>A0A0L6UE14_9BASI</name>